<dbReference type="Proteomes" id="UP001331761">
    <property type="component" value="Unassembled WGS sequence"/>
</dbReference>
<accession>A0AAN8FQF3</accession>
<sequence>MRTRLIVVVGVSSNDTVKTLRKEINSHCIWNSLILFLDPSADNSFLTQRSPVYADMLKREEPTVFVCSNFTCGPPITSLDELKKELKKLVN</sequence>
<reference evidence="1 2" key="1">
    <citation type="submission" date="2019-10" db="EMBL/GenBank/DDBJ databases">
        <title>Assembly and Annotation for the nematode Trichostrongylus colubriformis.</title>
        <authorList>
            <person name="Martin J."/>
        </authorList>
    </citation>
    <scope>NUCLEOTIDE SEQUENCE [LARGE SCALE GENOMIC DNA]</scope>
    <source>
        <strain evidence="1">G859</strain>
        <tissue evidence="1">Whole worm</tissue>
    </source>
</reference>
<comment type="caution">
    <text evidence="1">The sequence shown here is derived from an EMBL/GenBank/DDBJ whole genome shotgun (WGS) entry which is preliminary data.</text>
</comment>
<dbReference type="AlphaFoldDB" id="A0AAN8FQF3"/>
<proteinExistence type="predicted"/>
<gene>
    <name evidence="1" type="ORF">GCK32_005895</name>
</gene>
<protein>
    <submittedName>
        <fullName evidence="1">Uncharacterized protein</fullName>
    </submittedName>
</protein>
<dbReference type="EMBL" id="WIXE01006358">
    <property type="protein sequence ID" value="KAK5981369.1"/>
    <property type="molecule type" value="Genomic_DNA"/>
</dbReference>
<organism evidence="1 2">
    <name type="scientific">Trichostrongylus colubriformis</name>
    <name type="common">Black scour worm</name>
    <dbReference type="NCBI Taxonomy" id="6319"/>
    <lineage>
        <taxon>Eukaryota</taxon>
        <taxon>Metazoa</taxon>
        <taxon>Ecdysozoa</taxon>
        <taxon>Nematoda</taxon>
        <taxon>Chromadorea</taxon>
        <taxon>Rhabditida</taxon>
        <taxon>Rhabditina</taxon>
        <taxon>Rhabditomorpha</taxon>
        <taxon>Strongyloidea</taxon>
        <taxon>Trichostrongylidae</taxon>
        <taxon>Trichostrongylus</taxon>
    </lineage>
</organism>
<evidence type="ECO:0000313" key="2">
    <source>
        <dbReference type="Proteomes" id="UP001331761"/>
    </source>
</evidence>
<name>A0AAN8FQF3_TRICO</name>
<keyword evidence="2" id="KW-1185">Reference proteome</keyword>
<evidence type="ECO:0000313" key="1">
    <source>
        <dbReference type="EMBL" id="KAK5981369.1"/>
    </source>
</evidence>